<proteinExistence type="predicted"/>
<feature type="domain" description="SNTX MACPF/CDC-like" evidence="1">
    <location>
        <begin position="3"/>
        <end position="256"/>
    </location>
</feature>
<dbReference type="AlphaFoldDB" id="A0A9P6FSA3"/>
<dbReference type="Proteomes" id="UP000780801">
    <property type="component" value="Unassembled WGS sequence"/>
</dbReference>
<dbReference type="PANTHER" id="PTHR31594">
    <property type="entry name" value="AIG1-TYPE G DOMAIN-CONTAINING PROTEIN"/>
    <property type="match status" value="1"/>
</dbReference>
<dbReference type="InterPro" id="IPR052090">
    <property type="entry name" value="Cytolytic_pore-forming_toxin"/>
</dbReference>
<dbReference type="Pfam" id="PF24674">
    <property type="entry name" value="MACPF_SNTX"/>
    <property type="match status" value="1"/>
</dbReference>
<keyword evidence="3" id="KW-1185">Reference proteome</keyword>
<dbReference type="EMBL" id="JAABOA010001786">
    <property type="protein sequence ID" value="KAF9580893.1"/>
    <property type="molecule type" value="Genomic_DNA"/>
</dbReference>
<evidence type="ECO:0000313" key="3">
    <source>
        <dbReference type="Proteomes" id="UP000780801"/>
    </source>
</evidence>
<evidence type="ECO:0000313" key="2">
    <source>
        <dbReference type="EMBL" id="KAF9580893.1"/>
    </source>
</evidence>
<organism evidence="2 3">
    <name type="scientific">Lunasporangiospora selenospora</name>
    <dbReference type="NCBI Taxonomy" id="979761"/>
    <lineage>
        <taxon>Eukaryota</taxon>
        <taxon>Fungi</taxon>
        <taxon>Fungi incertae sedis</taxon>
        <taxon>Mucoromycota</taxon>
        <taxon>Mortierellomycotina</taxon>
        <taxon>Mortierellomycetes</taxon>
        <taxon>Mortierellales</taxon>
        <taxon>Mortierellaceae</taxon>
        <taxon>Lunasporangiospora</taxon>
    </lineage>
</organism>
<name>A0A9P6FSA3_9FUNG</name>
<evidence type="ECO:0000259" key="1">
    <source>
        <dbReference type="Pfam" id="PF24674"/>
    </source>
</evidence>
<feature type="non-terminal residue" evidence="2">
    <location>
        <position position="339"/>
    </location>
</feature>
<accession>A0A9P6FSA3</accession>
<gene>
    <name evidence="2" type="ORF">BGW38_002275</name>
</gene>
<sequence>MNIPNIGQGMVLGALYDARKDTSNNVSILKGKVPPALIVSRDEPGFSTKYITSESYKDKFDVLDISGNLKVNVLAGLVKVNAQGKYLTTEKTSSKSIKMSMSYEIQTKLEEINLEYDAMIEYINMDTLSKTDATHAVMGFMWGAKMVCSFEYTLKEGESKEEIKASLSLAVASVKFSLDGGGSLNKRTEESSKEISFQFSIIGDIIPQEDEYPTTVEGVVGLLRKLPRLARAANEGKGSVLVYKLVSIESLRDRFKLQRSLDRVVSTIELDMIAKIETIFDTIVENRIRLTEASNDILEYSEFVTGADVKRIKKELRVFGHDEESFKSSLKKIVEAMQC</sequence>
<protein>
    <recommendedName>
        <fullName evidence="1">SNTX MACPF/CDC-like domain-containing protein</fullName>
    </recommendedName>
</protein>
<dbReference type="OrthoDB" id="8954335at2759"/>
<dbReference type="InterPro" id="IPR056072">
    <property type="entry name" value="SNTX_MACPF/CDC-like_dom"/>
</dbReference>
<comment type="caution">
    <text evidence="2">The sequence shown here is derived from an EMBL/GenBank/DDBJ whole genome shotgun (WGS) entry which is preliminary data.</text>
</comment>
<reference evidence="2" key="1">
    <citation type="journal article" date="2020" name="Fungal Divers.">
        <title>Resolving the Mortierellaceae phylogeny through synthesis of multi-gene phylogenetics and phylogenomics.</title>
        <authorList>
            <person name="Vandepol N."/>
            <person name="Liber J."/>
            <person name="Desiro A."/>
            <person name="Na H."/>
            <person name="Kennedy M."/>
            <person name="Barry K."/>
            <person name="Grigoriev I.V."/>
            <person name="Miller A.N."/>
            <person name="O'Donnell K."/>
            <person name="Stajich J.E."/>
            <person name="Bonito G."/>
        </authorList>
    </citation>
    <scope>NUCLEOTIDE SEQUENCE</scope>
    <source>
        <strain evidence="2">KOD1015</strain>
    </source>
</reference>
<dbReference type="PANTHER" id="PTHR31594:SF14">
    <property type="entry name" value="FIBRONECTIN TYPE-III DOMAIN-CONTAINING PROTEIN"/>
    <property type="match status" value="1"/>
</dbReference>